<comment type="subcellular location">
    <subcellularLocation>
        <location evidence="9">Cytoplasm</location>
    </subcellularLocation>
</comment>
<evidence type="ECO:0000256" key="7">
    <source>
        <dbReference type="ARBA" id="ARBA00022840"/>
    </source>
</evidence>
<gene>
    <name evidence="9 11" type="primary">argB</name>
    <name evidence="11" type="ORF">DI598_09795</name>
</gene>
<feature type="binding site" evidence="9">
    <location>
        <position position="160"/>
    </location>
    <ligand>
        <name>substrate</name>
    </ligand>
</feature>
<evidence type="ECO:0000313" key="11">
    <source>
        <dbReference type="EMBL" id="PZP48634.1"/>
    </source>
</evidence>
<evidence type="ECO:0000256" key="5">
    <source>
        <dbReference type="ARBA" id="ARBA00022741"/>
    </source>
</evidence>
<evidence type="ECO:0000256" key="1">
    <source>
        <dbReference type="ARBA" id="ARBA00004828"/>
    </source>
</evidence>
<name>A0A2W5F332_9SPHI</name>
<dbReference type="GO" id="GO:0005524">
    <property type="term" value="F:ATP binding"/>
    <property type="evidence" value="ECO:0007669"/>
    <property type="project" value="UniProtKB-UniRule"/>
</dbReference>
<feature type="binding site" evidence="9">
    <location>
        <position position="63"/>
    </location>
    <ligand>
        <name>substrate</name>
    </ligand>
</feature>
<evidence type="ECO:0000256" key="3">
    <source>
        <dbReference type="ARBA" id="ARBA00022605"/>
    </source>
</evidence>
<keyword evidence="3 9" id="KW-0028">Amino-acid biosynthesis</keyword>
<keyword evidence="9" id="KW-0963">Cytoplasm</keyword>
<dbReference type="HAMAP" id="MF_00082">
    <property type="entry name" value="ArgB"/>
    <property type="match status" value="1"/>
</dbReference>
<dbReference type="InterPro" id="IPR004662">
    <property type="entry name" value="AcgluKinase_fam"/>
</dbReference>
<evidence type="ECO:0000256" key="2">
    <source>
        <dbReference type="ARBA" id="ARBA00022571"/>
    </source>
</evidence>
<accession>A0A2W5F332</accession>
<dbReference type="PANTHER" id="PTHR23342">
    <property type="entry name" value="N-ACETYLGLUTAMATE SYNTHASE"/>
    <property type="match status" value="1"/>
</dbReference>
<dbReference type="AlphaFoldDB" id="A0A2W5F332"/>
<keyword evidence="7 9" id="KW-0067">ATP-binding</keyword>
<evidence type="ECO:0000256" key="8">
    <source>
        <dbReference type="ARBA" id="ARBA00048141"/>
    </source>
</evidence>
<dbReference type="EMBL" id="QFOI01000156">
    <property type="protein sequence ID" value="PZP48634.1"/>
    <property type="molecule type" value="Genomic_DNA"/>
</dbReference>
<dbReference type="InterPro" id="IPR036393">
    <property type="entry name" value="AceGlu_kinase-like_sf"/>
</dbReference>
<protein>
    <recommendedName>
        <fullName evidence="9">Acetylglutamate kinase</fullName>
        <ecNumber evidence="9">2.7.2.8</ecNumber>
    </recommendedName>
    <alternativeName>
        <fullName evidence="9">N-acetyl-L-glutamate 5-phosphotransferase</fullName>
    </alternativeName>
    <alternativeName>
        <fullName evidence="9">NAG kinase</fullName>
        <shortName evidence="9">NAGK</shortName>
    </alternativeName>
</protein>
<feature type="site" description="Transition state stabilizer" evidence="9">
    <location>
        <position position="9"/>
    </location>
</feature>
<comment type="similarity">
    <text evidence="9">Belongs to the acetylglutamate kinase family. ArgB subfamily.</text>
</comment>
<comment type="catalytic activity">
    <reaction evidence="8 9">
        <text>N-acetyl-L-glutamate + ATP = N-acetyl-L-glutamyl 5-phosphate + ADP</text>
        <dbReference type="Rhea" id="RHEA:14629"/>
        <dbReference type="ChEBI" id="CHEBI:30616"/>
        <dbReference type="ChEBI" id="CHEBI:44337"/>
        <dbReference type="ChEBI" id="CHEBI:57936"/>
        <dbReference type="ChEBI" id="CHEBI:456216"/>
        <dbReference type="EC" id="2.7.2.8"/>
    </reaction>
</comment>
<organism evidence="11 12">
    <name type="scientific">Pseudopedobacter saltans</name>
    <dbReference type="NCBI Taxonomy" id="151895"/>
    <lineage>
        <taxon>Bacteria</taxon>
        <taxon>Pseudomonadati</taxon>
        <taxon>Bacteroidota</taxon>
        <taxon>Sphingobacteriia</taxon>
        <taxon>Sphingobacteriales</taxon>
        <taxon>Sphingobacteriaceae</taxon>
        <taxon>Pseudopedobacter</taxon>
    </lineage>
</organism>
<dbReference type="Pfam" id="PF00696">
    <property type="entry name" value="AA_kinase"/>
    <property type="match status" value="1"/>
</dbReference>
<dbReference type="GO" id="GO:0042450">
    <property type="term" value="P:L-arginine biosynthetic process via ornithine"/>
    <property type="evidence" value="ECO:0007669"/>
    <property type="project" value="UniProtKB-UniRule"/>
</dbReference>
<dbReference type="CDD" id="cd04238">
    <property type="entry name" value="AAK_NAGK-like"/>
    <property type="match status" value="1"/>
</dbReference>
<dbReference type="Proteomes" id="UP000249645">
    <property type="component" value="Unassembled WGS sequence"/>
</dbReference>
<keyword evidence="6 9" id="KW-0418">Kinase</keyword>
<evidence type="ECO:0000313" key="12">
    <source>
        <dbReference type="Proteomes" id="UP000249645"/>
    </source>
</evidence>
<dbReference type="GO" id="GO:0005737">
    <property type="term" value="C:cytoplasm"/>
    <property type="evidence" value="ECO:0007669"/>
    <property type="project" value="UniProtKB-SubCell"/>
</dbReference>
<keyword evidence="2 9" id="KW-0055">Arginine biosynthesis</keyword>
<dbReference type="NCBIfam" id="TIGR00761">
    <property type="entry name" value="argB"/>
    <property type="match status" value="1"/>
</dbReference>
<reference evidence="11 12" key="1">
    <citation type="submission" date="2017-11" db="EMBL/GenBank/DDBJ databases">
        <title>Infants hospitalized years apart are colonized by the same room-sourced microbial strains.</title>
        <authorList>
            <person name="Brooks B."/>
            <person name="Olm M.R."/>
            <person name="Firek B.A."/>
            <person name="Baker R."/>
            <person name="Thomas B.C."/>
            <person name="Morowitz M.J."/>
            <person name="Banfield J.F."/>
        </authorList>
    </citation>
    <scope>NUCLEOTIDE SEQUENCE [LARGE SCALE GENOMIC DNA]</scope>
    <source>
        <strain evidence="11">S2_009_000_R2_76</strain>
    </source>
</reference>
<dbReference type="UniPathway" id="UPA00068">
    <property type="reaction ID" value="UER00107"/>
</dbReference>
<dbReference type="Gene3D" id="3.40.1160.10">
    <property type="entry name" value="Acetylglutamate kinase-like"/>
    <property type="match status" value="1"/>
</dbReference>
<feature type="site" description="Transition state stabilizer" evidence="9">
    <location>
        <position position="226"/>
    </location>
</feature>
<keyword evidence="5 9" id="KW-0547">Nucleotide-binding</keyword>
<dbReference type="EC" id="2.7.2.8" evidence="9"/>
<feature type="domain" description="Aspartate/glutamate/uridylate kinase" evidence="10">
    <location>
        <begin position="4"/>
        <end position="244"/>
    </location>
</feature>
<evidence type="ECO:0000259" key="10">
    <source>
        <dbReference type="Pfam" id="PF00696"/>
    </source>
</evidence>
<dbReference type="InterPro" id="IPR037528">
    <property type="entry name" value="ArgB"/>
</dbReference>
<comment type="caution">
    <text evidence="11">The sequence shown here is derived from an EMBL/GenBank/DDBJ whole genome shotgun (WGS) entry which is preliminary data.</text>
</comment>
<evidence type="ECO:0000256" key="6">
    <source>
        <dbReference type="ARBA" id="ARBA00022777"/>
    </source>
</evidence>
<keyword evidence="4 9" id="KW-0808">Transferase</keyword>
<evidence type="ECO:0000256" key="4">
    <source>
        <dbReference type="ARBA" id="ARBA00022679"/>
    </source>
</evidence>
<sequence length="263" mass="28520">MSQKIFVVKIGGNVIDDEINLRRFLEDFSKIDAPKILIHGGGKIATRIGDKLGIVSQYVDGRRITDDATIDLVTMVYGGLINKKIVAQLQNIGCNAIGLTGADGNIIPAHKRPVKDIDYGWVGDVETEKINTKLLEQLLLAGVSPILAPLTHDQEGHILNTNADTIASSIAVSLSKTFSVRLIYCFEKKGILENIDDENSVITSIDKKSYAELKAENKLFAGILPKLDNAFSAIDLGVKEVLIGHADDLLVNTTNTTKGTLIQ</sequence>
<dbReference type="PIRSF" id="PIRSF000728">
    <property type="entry name" value="NAGK"/>
    <property type="match status" value="1"/>
</dbReference>
<dbReference type="SUPFAM" id="SSF53633">
    <property type="entry name" value="Carbamate kinase-like"/>
    <property type="match status" value="1"/>
</dbReference>
<proteinExistence type="inferred from homology"/>
<feature type="binding site" evidence="9">
    <location>
        <begin position="41"/>
        <end position="42"/>
    </location>
    <ligand>
        <name>substrate</name>
    </ligand>
</feature>
<dbReference type="InterPro" id="IPR001048">
    <property type="entry name" value="Asp/Glu/Uridylate_kinase"/>
</dbReference>
<comment type="function">
    <text evidence="9">Catalyzes the ATP-dependent phosphorylation of N-acetyl-L-glutamate.</text>
</comment>
<dbReference type="PANTHER" id="PTHR23342:SF0">
    <property type="entry name" value="N-ACETYLGLUTAMATE SYNTHASE, MITOCHONDRIAL"/>
    <property type="match status" value="1"/>
</dbReference>
<comment type="pathway">
    <text evidence="1 9">Amino-acid biosynthesis; L-arginine biosynthesis; N(2)-acetyl-L-ornithine from L-glutamate: step 2/4.</text>
</comment>
<dbReference type="GO" id="GO:0003991">
    <property type="term" value="F:acetylglutamate kinase activity"/>
    <property type="evidence" value="ECO:0007669"/>
    <property type="project" value="UniProtKB-UniRule"/>
</dbReference>
<evidence type="ECO:0000256" key="9">
    <source>
        <dbReference type="HAMAP-Rule" id="MF_00082"/>
    </source>
</evidence>